<reference evidence="1" key="2">
    <citation type="submission" date="2020-11" db="EMBL/GenBank/DDBJ databases">
        <authorList>
            <consortium name="NCBI Pathogen Detection Project"/>
        </authorList>
    </citation>
    <scope>NUCLEOTIDE SEQUENCE</scope>
    <source>
        <strain evidence="1">D3612</strain>
    </source>
</reference>
<dbReference type="EMBL" id="DACSEI010000044">
    <property type="protein sequence ID" value="HAT1597538.1"/>
    <property type="molecule type" value="Genomic_DNA"/>
</dbReference>
<reference evidence="1" key="1">
    <citation type="journal article" date="2018" name="Genome Biol.">
        <title>SKESA: strategic k-mer extension for scrupulous assemblies.</title>
        <authorList>
            <person name="Souvorov A."/>
            <person name="Agarwala R."/>
            <person name="Lipman D.J."/>
        </authorList>
    </citation>
    <scope>NUCLEOTIDE SEQUENCE</scope>
    <source>
        <strain evidence="1">D3612</strain>
    </source>
</reference>
<dbReference type="InterPro" id="IPR036624">
    <property type="entry name" value="Hcp1-lik_sf"/>
</dbReference>
<dbReference type="Gene3D" id="2.30.110.20">
    <property type="entry name" value="Hcp1-like"/>
    <property type="match status" value="1"/>
</dbReference>
<name>A0AAN5R6C5_LEGPN</name>
<protein>
    <submittedName>
        <fullName evidence="1">Type VI secretion system tube protein Hcp</fullName>
    </submittedName>
</protein>
<dbReference type="AlphaFoldDB" id="A0AAN5R6C5"/>
<dbReference type="Pfam" id="PF05638">
    <property type="entry name" value="T6SS_HCP"/>
    <property type="match status" value="1"/>
</dbReference>
<gene>
    <name evidence="1" type="ORF">I8Y58_002794</name>
</gene>
<organism evidence="1 2">
    <name type="scientific">Legionella pneumophila</name>
    <dbReference type="NCBI Taxonomy" id="446"/>
    <lineage>
        <taxon>Bacteria</taxon>
        <taxon>Pseudomonadati</taxon>
        <taxon>Pseudomonadota</taxon>
        <taxon>Gammaproteobacteria</taxon>
        <taxon>Legionellales</taxon>
        <taxon>Legionellaceae</taxon>
        <taxon>Legionella</taxon>
    </lineage>
</organism>
<dbReference type="SUPFAM" id="SSF141452">
    <property type="entry name" value="Hcp1-like"/>
    <property type="match status" value="1"/>
</dbReference>
<comment type="caution">
    <text evidence="1">The sequence shown here is derived from an EMBL/GenBank/DDBJ whole genome shotgun (WGS) entry which is preliminary data.</text>
</comment>
<evidence type="ECO:0000313" key="2">
    <source>
        <dbReference type="Proteomes" id="UP000861567"/>
    </source>
</evidence>
<sequence>MTSILGDEAHVIPLLPSQEVVKTQYKLMAKIITQAAGFVKGNSSVRGYEQWVPVVNYNMHVARNLDAQDKLIGVPDAQLFRFTCLWDSGPIVALTQSIFTAEEVISCELHCLRAGTQGEIEPVVEIILEKGRVLDVVYVYSHPAGPLIIIDIHPTKLKIMDKTSKTEFAWDLTQLTRVM</sequence>
<accession>A0AAN5R6C5</accession>
<evidence type="ECO:0000313" key="1">
    <source>
        <dbReference type="EMBL" id="HAT1597538.1"/>
    </source>
</evidence>
<dbReference type="Proteomes" id="UP000861567">
    <property type="component" value="Unassembled WGS sequence"/>
</dbReference>
<proteinExistence type="predicted"/>
<dbReference type="InterPro" id="IPR008514">
    <property type="entry name" value="T6SS_Hcp"/>
</dbReference>